<name>A0A835XMM3_9CHLO</name>
<keyword evidence="1 2" id="KW-0802">TPR repeat</keyword>
<proteinExistence type="predicted"/>
<evidence type="ECO:0000313" key="4">
    <source>
        <dbReference type="EMBL" id="KAG2482944.1"/>
    </source>
</evidence>
<dbReference type="InterPro" id="IPR019734">
    <property type="entry name" value="TPR_rpt"/>
</dbReference>
<organism evidence="4 5">
    <name type="scientific">Edaphochlamys debaryana</name>
    <dbReference type="NCBI Taxonomy" id="47281"/>
    <lineage>
        <taxon>Eukaryota</taxon>
        <taxon>Viridiplantae</taxon>
        <taxon>Chlorophyta</taxon>
        <taxon>core chlorophytes</taxon>
        <taxon>Chlorophyceae</taxon>
        <taxon>CS clade</taxon>
        <taxon>Chlamydomonadales</taxon>
        <taxon>Chlamydomonadales incertae sedis</taxon>
        <taxon>Edaphochlamys</taxon>
    </lineage>
</organism>
<dbReference type="GO" id="GO:0101031">
    <property type="term" value="C:protein folding chaperone complex"/>
    <property type="evidence" value="ECO:0007669"/>
    <property type="project" value="TreeGrafter"/>
</dbReference>
<sequence length="370" mass="38382">MTRPAVAVPPQAPRVRYVYVPADNTEPISEREIEVPEGREVECLLDTLKAHFRLSGGTKTAAQLAAQREQLIAQVGPQAAALSADMLAAALDMQMVESVPLLTNTPASGYVGVNLYCDDQAQVKELPLNARASAISDCCGRPLQVRGDAFVARVFDNEDHFVRLDLGLGEVTSSAPWVAAAAAQAAARLQGGDRAAAFVQQLQGRQGQGQGGKQEAAKATVRELTPAEAAKEEGNAAAKRGDWAAAAEAYGAALAADPSLLAAANNRALAFLRLGRSEEAEADCCTVLAAEPANAKALLRRAAARRALGRMEGAVEDLRAVLALEPRNKEAAAELAALLPPPPPPPAQGAAEGEAAEAAEPMAAEPAAQA</sequence>
<comment type="caution">
    <text evidence="4">The sequence shown here is derived from an EMBL/GenBank/DDBJ whole genome shotgun (WGS) entry which is preliminary data.</text>
</comment>
<accession>A0A835XMM3</accession>
<dbReference type="PROSITE" id="PS50005">
    <property type="entry name" value="TPR"/>
    <property type="match status" value="2"/>
</dbReference>
<keyword evidence="5" id="KW-1185">Reference proteome</keyword>
<evidence type="ECO:0000313" key="5">
    <source>
        <dbReference type="Proteomes" id="UP000612055"/>
    </source>
</evidence>
<dbReference type="InterPro" id="IPR011990">
    <property type="entry name" value="TPR-like_helical_dom_sf"/>
</dbReference>
<feature type="region of interest" description="Disordered" evidence="3">
    <location>
        <begin position="337"/>
        <end position="370"/>
    </location>
</feature>
<evidence type="ECO:0000256" key="2">
    <source>
        <dbReference type="PROSITE-ProRule" id="PRU00339"/>
    </source>
</evidence>
<dbReference type="SUPFAM" id="SSF48452">
    <property type="entry name" value="TPR-like"/>
    <property type="match status" value="1"/>
</dbReference>
<dbReference type="Gene3D" id="1.25.40.10">
    <property type="entry name" value="Tetratricopeptide repeat domain"/>
    <property type="match status" value="1"/>
</dbReference>
<gene>
    <name evidence="4" type="ORF">HYH03_018169</name>
</gene>
<reference evidence="4" key="1">
    <citation type="journal article" date="2020" name="bioRxiv">
        <title>Comparative genomics of Chlamydomonas.</title>
        <authorList>
            <person name="Craig R.J."/>
            <person name="Hasan A.R."/>
            <person name="Ness R.W."/>
            <person name="Keightley P.D."/>
        </authorList>
    </citation>
    <scope>NUCLEOTIDE SEQUENCE</scope>
    <source>
        <strain evidence="4">CCAP 11/70</strain>
    </source>
</reference>
<dbReference type="EMBL" id="JAEHOE010000196">
    <property type="protein sequence ID" value="KAG2482944.1"/>
    <property type="molecule type" value="Genomic_DNA"/>
</dbReference>
<dbReference type="AlphaFoldDB" id="A0A835XMM3"/>
<feature type="compositionally biased region" description="Low complexity" evidence="3">
    <location>
        <begin position="348"/>
        <end position="370"/>
    </location>
</feature>
<dbReference type="PANTHER" id="PTHR46423">
    <property type="entry name" value="RNA POLYMERASE II-ASSOCIATED PROTEIN 3"/>
    <property type="match status" value="1"/>
</dbReference>
<dbReference type="OrthoDB" id="245563at2759"/>
<dbReference type="InterPro" id="IPR051966">
    <property type="entry name" value="RPAP3"/>
</dbReference>
<dbReference type="SMART" id="SM00028">
    <property type="entry name" value="TPR"/>
    <property type="match status" value="3"/>
</dbReference>
<protein>
    <submittedName>
        <fullName evidence="4">Uncharacterized protein</fullName>
    </submittedName>
</protein>
<dbReference type="Proteomes" id="UP000612055">
    <property type="component" value="Unassembled WGS sequence"/>
</dbReference>
<evidence type="ECO:0000256" key="1">
    <source>
        <dbReference type="ARBA" id="ARBA00022803"/>
    </source>
</evidence>
<evidence type="ECO:0000256" key="3">
    <source>
        <dbReference type="SAM" id="MobiDB-lite"/>
    </source>
</evidence>
<feature type="repeat" description="TPR" evidence="2">
    <location>
        <begin position="227"/>
        <end position="260"/>
    </location>
</feature>
<feature type="repeat" description="TPR" evidence="2">
    <location>
        <begin position="295"/>
        <end position="328"/>
    </location>
</feature>
<dbReference type="PANTHER" id="PTHR46423:SF1">
    <property type="entry name" value="RNA POLYMERASE II-ASSOCIATED PROTEIN 3"/>
    <property type="match status" value="1"/>
</dbReference>